<organism evidence="2 3">
    <name type="scientific">Candidatus Gottesmanbacteria bacterium RIFCSPHIGHO2_02_FULL_39_14</name>
    <dbReference type="NCBI Taxonomy" id="1798383"/>
    <lineage>
        <taxon>Bacteria</taxon>
        <taxon>Candidatus Gottesmaniibacteriota</taxon>
    </lineage>
</organism>
<evidence type="ECO:0000313" key="3">
    <source>
        <dbReference type="Proteomes" id="UP000176253"/>
    </source>
</evidence>
<sequence length="95" mass="10911">MSTVNISIPQEQLNFIDKLVNNYGFANRSEFIRALIRLLAFKPELINQTALFPFSVPSSRSRVKIIADFRKSGKYSKSFIKDLEEGLKTSDFFTD</sequence>
<dbReference type="Gene3D" id="1.10.1220.10">
    <property type="entry name" value="Met repressor-like"/>
    <property type="match status" value="1"/>
</dbReference>
<dbReference type="SUPFAM" id="SSF47598">
    <property type="entry name" value="Ribbon-helix-helix"/>
    <property type="match status" value="1"/>
</dbReference>
<dbReference type="InterPro" id="IPR002145">
    <property type="entry name" value="CopG"/>
</dbReference>
<feature type="domain" description="Ribbon-helix-helix protein CopG" evidence="1">
    <location>
        <begin position="4"/>
        <end position="39"/>
    </location>
</feature>
<dbReference type="InterPro" id="IPR010985">
    <property type="entry name" value="Ribbon_hlx_hlx"/>
</dbReference>
<gene>
    <name evidence="2" type="ORF">A3D78_05660</name>
</gene>
<protein>
    <recommendedName>
        <fullName evidence="1">Ribbon-helix-helix protein CopG domain-containing protein</fullName>
    </recommendedName>
</protein>
<dbReference type="GO" id="GO:0006355">
    <property type="term" value="P:regulation of DNA-templated transcription"/>
    <property type="evidence" value="ECO:0007669"/>
    <property type="project" value="InterPro"/>
</dbReference>
<dbReference type="EMBL" id="MFJM01000012">
    <property type="protein sequence ID" value="OGG18914.1"/>
    <property type="molecule type" value="Genomic_DNA"/>
</dbReference>
<dbReference type="CDD" id="cd22231">
    <property type="entry name" value="RHH_NikR_HicB-like"/>
    <property type="match status" value="1"/>
</dbReference>
<comment type="caution">
    <text evidence="2">The sequence shown here is derived from an EMBL/GenBank/DDBJ whole genome shotgun (WGS) entry which is preliminary data.</text>
</comment>
<evidence type="ECO:0000259" key="1">
    <source>
        <dbReference type="Pfam" id="PF01402"/>
    </source>
</evidence>
<dbReference type="Pfam" id="PF01402">
    <property type="entry name" value="RHH_1"/>
    <property type="match status" value="1"/>
</dbReference>
<evidence type="ECO:0000313" key="2">
    <source>
        <dbReference type="EMBL" id="OGG18914.1"/>
    </source>
</evidence>
<dbReference type="InterPro" id="IPR013321">
    <property type="entry name" value="Arc_rbn_hlx_hlx"/>
</dbReference>
<accession>A0A1F6A316</accession>
<dbReference type="AlphaFoldDB" id="A0A1F6A316"/>
<dbReference type="Proteomes" id="UP000176253">
    <property type="component" value="Unassembled WGS sequence"/>
</dbReference>
<name>A0A1F6A316_9BACT</name>
<reference evidence="2 3" key="1">
    <citation type="journal article" date="2016" name="Nat. Commun.">
        <title>Thousands of microbial genomes shed light on interconnected biogeochemical processes in an aquifer system.</title>
        <authorList>
            <person name="Anantharaman K."/>
            <person name="Brown C.T."/>
            <person name="Hug L.A."/>
            <person name="Sharon I."/>
            <person name="Castelle C.J."/>
            <person name="Probst A.J."/>
            <person name="Thomas B.C."/>
            <person name="Singh A."/>
            <person name="Wilkins M.J."/>
            <person name="Karaoz U."/>
            <person name="Brodie E.L."/>
            <person name="Williams K.H."/>
            <person name="Hubbard S.S."/>
            <person name="Banfield J.F."/>
        </authorList>
    </citation>
    <scope>NUCLEOTIDE SEQUENCE [LARGE SCALE GENOMIC DNA]</scope>
</reference>
<proteinExistence type="predicted"/>
<dbReference type="STRING" id="1798383.A3D78_05660"/>